<keyword evidence="2" id="KW-0732">Signal</keyword>
<dbReference type="InParanoid" id="A0A151GAL1"/>
<dbReference type="Gene3D" id="3.90.210.10">
    <property type="entry name" value="Heat-Labile Enterotoxin, subunit A"/>
    <property type="match status" value="1"/>
</dbReference>
<reference evidence="3 4" key="1">
    <citation type="journal article" date="2016" name="Sci. Rep.">
        <title>Insights into Adaptations to a Near-Obligate Nematode Endoparasitic Lifestyle from the Finished Genome of Drechmeria coniospora.</title>
        <authorList>
            <person name="Zhang L."/>
            <person name="Zhou Z."/>
            <person name="Guo Q."/>
            <person name="Fokkens L."/>
            <person name="Miskei M."/>
            <person name="Pocsi I."/>
            <person name="Zhang W."/>
            <person name="Chen M."/>
            <person name="Wang L."/>
            <person name="Sun Y."/>
            <person name="Donzelli B.G."/>
            <person name="Gibson D.M."/>
            <person name="Nelson D.R."/>
            <person name="Luo J.G."/>
            <person name="Rep M."/>
            <person name="Liu H."/>
            <person name="Yang S."/>
            <person name="Wang J."/>
            <person name="Krasnoff S.B."/>
            <person name="Xu Y."/>
            <person name="Molnar I."/>
            <person name="Lin M."/>
        </authorList>
    </citation>
    <scope>NUCLEOTIDE SEQUENCE [LARGE SCALE GENOMIC DNA]</scope>
    <source>
        <strain evidence="3 4">ARSEF 6962</strain>
    </source>
</reference>
<sequence length="345" mass="36983">MKLFQAVGLLACLAAAQPFGTHRAAVYESIKRRGQIDDINNSELSSGVVVSQDSDKKNTFFRGDNRDYSIIFSVGFEPKGTDTRPYTHLAGAHDNSGLVSVSKSKAVADKYGGGHYTYAISAFALPQGYDMTMIRPNDKNVQYNQEFASTRPIPASGIMGVWDNNHGGKYIENPNYNPTVYGQSTCSSGGLFGGLFRGLARRADCYVEAPASYKPIKAGQGPTLDTSGANNAKEVGKPQQKSVFTNKPPQVKAGDSSADSSPQTREQAQIQPQQQEPQQQRNNQHCKHGQDCRLPGAEDPTDEPPKKQAGKMAEVAGPGGSQPSPNDGNGGQQAAPVGPQWPRPP</sequence>
<dbReference type="EMBL" id="LAYC01000003">
    <property type="protein sequence ID" value="KYK54117.1"/>
    <property type="molecule type" value="Genomic_DNA"/>
</dbReference>
<dbReference type="STRING" id="98403.A0A151GAL1"/>
<feature type="chain" id="PRO_5007580369" evidence="2">
    <location>
        <begin position="17"/>
        <end position="345"/>
    </location>
</feature>
<dbReference type="Proteomes" id="UP000076580">
    <property type="component" value="Chromosome 03"/>
</dbReference>
<dbReference type="AlphaFoldDB" id="A0A151GAL1"/>
<keyword evidence="4" id="KW-1185">Reference proteome</keyword>
<evidence type="ECO:0000256" key="1">
    <source>
        <dbReference type="SAM" id="MobiDB-lite"/>
    </source>
</evidence>
<feature type="region of interest" description="Disordered" evidence="1">
    <location>
        <begin position="215"/>
        <end position="345"/>
    </location>
</feature>
<dbReference type="SUPFAM" id="SSF56399">
    <property type="entry name" value="ADP-ribosylation"/>
    <property type="match status" value="1"/>
</dbReference>
<name>A0A151GAL1_DRECN</name>
<feature type="compositionally biased region" description="Polar residues" evidence="1">
    <location>
        <begin position="239"/>
        <end position="248"/>
    </location>
</feature>
<feature type="signal peptide" evidence="2">
    <location>
        <begin position="1"/>
        <end position="16"/>
    </location>
</feature>
<evidence type="ECO:0000256" key="2">
    <source>
        <dbReference type="SAM" id="SignalP"/>
    </source>
</evidence>
<accession>A0A151GAL1</accession>
<dbReference type="RefSeq" id="XP_040653469.1">
    <property type="nucleotide sequence ID" value="XM_040803365.1"/>
</dbReference>
<evidence type="ECO:0000313" key="4">
    <source>
        <dbReference type="Proteomes" id="UP000076580"/>
    </source>
</evidence>
<comment type="caution">
    <text evidence="3">The sequence shown here is derived from an EMBL/GenBank/DDBJ whole genome shotgun (WGS) entry which is preliminary data.</text>
</comment>
<organism evidence="3 4">
    <name type="scientific">Drechmeria coniospora</name>
    <name type="common">Nematophagous fungus</name>
    <name type="synonym">Meria coniospora</name>
    <dbReference type="NCBI Taxonomy" id="98403"/>
    <lineage>
        <taxon>Eukaryota</taxon>
        <taxon>Fungi</taxon>
        <taxon>Dikarya</taxon>
        <taxon>Ascomycota</taxon>
        <taxon>Pezizomycotina</taxon>
        <taxon>Sordariomycetes</taxon>
        <taxon>Hypocreomycetidae</taxon>
        <taxon>Hypocreales</taxon>
        <taxon>Ophiocordycipitaceae</taxon>
        <taxon>Drechmeria</taxon>
    </lineage>
</organism>
<feature type="compositionally biased region" description="Low complexity" evidence="1">
    <location>
        <begin position="263"/>
        <end position="283"/>
    </location>
</feature>
<proteinExistence type="predicted"/>
<evidence type="ECO:0000313" key="3">
    <source>
        <dbReference type="EMBL" id="KYK54117.1"/>
    </source>
</evidence>
<dbReference type="GeneID" id="63718717"/>
<protein>
    <submittedName>
        <fullName evidence="3">Uncharacterized protein</fullName>
    </submittedName>
</protein>
<gene>
    <name evidence="3" type="ORF">DCS_06074</name>
</gene>